<dbReference type="InterPro" id="IPR036271">
    <property type="entry name" value="Tet_transcr_reg_TetR-rel_C_sf"/>
</dbReference>
<dbReference type="InterPro" id="IPR011075">
    <property type="entry name" value="TetR_C"/>
</dbReference>
<evidence type="ECO:0000313" key="7">
    <source>
        <dbReference type="Proteomes" id="UP001171606"/>
    </source>
</evidence>
<dbReference type="Pfam" id="PF00440">
    <property type="entry name" value="TetR_N"/>
    <property type="match status" value="1"/>
</dbReference>
<keyword evidence="3" id="KW-0804">Transcription</keyword>
<organism evidence="6 7">
    <name type="scientific">Burkholderia metallica</name>
    <dbReference type="NCBI Taxonomy" id="488729"/>
    <lineage>
        <taxon>Bacteria</taxon>
        <taxon>Pseudomonadati</taxon>
        <taxon>Pseudomonadota</taxon>
        <taxon>Betaproteobacteria</taxon>
        <taxon>Burkholderiales</taxon>
        <taxon>Burkholderiaceae</taxon>
        <taxon>Burkholderia</taxon>
        <taxon>Burkholderia cepacia complex</taxon>
    </lineage>
</organism>
<sequence length="209" mass="22813">MNASSGAEVRQHILDIAKPIMLHKGFSAVGLNEILAAAGIPKGSFYHYFGSKEAFGEALLESYFDGYLAHLDNLLKQQAGTGAERLMTYWRNWLHTQCADDPEGKCLAVKLGAEVSDLSESMRTVLRQGTSQIIERLAGGIEAGLADGSLSGVADPSYTAAILYELWLGATLLEKIHRNRKPLERAMVETRRMLNLPPIEPIEPGSTQS</sequence>
<evidence type="ECO:0000256" key="1">
    <source>
        <dbReference type="ARBA" id="ARBA00023015"/>
    </source>
</evidence>
<comment type="caution">
    <text evidence="6">The sequence shown here is derived from an EMBL/GenBank/DDBJ whole genome shotgun (WGS) entry which is preliminary data.</text>
</comment>
<proteinExistence type="predicted"/>
<accession>A0ABT8P4V7</accession>
<dbReference type="Pfam" id="PF16925">
    <property type="entry name" value="TetR_C_13"/>
    <property type="match status" value="1"/>
</dbReference>
<dbReference type="Gene3D" id="1.10.357.10">
    <property type="entry name" value="Tetracycline Repressor, domain 2"/>
    <property type="match status" value="1"/>
</dbReference>
<dbReference type="InterPro" id="IPR001647">
    <property type="entry name" value="HTH_TetR"/>
</dbReference>
<dbReference type="PANTHER" id="PTHR47506">
    <property type="entry name" value="TRANSCRIPTIONAL REGULATORY PROTEIN"/>
    <property type="match status" value="1"/>
</dbReference>
<evidence type="ECO:0000313" key="6">
    <source>
        <dbReference type="EMBL" id="MDN7930118.1"/>
    </source>
</evidence>
<name>A0ABT8P4V7_9BURK</name>
<dbReference type="InterPro" id="IPR009057">
    <property type="entry name" value="Homeodomain-like_sf"/>
</dbReference>
<dbReference type="SUPFAM" id="SSF46689">
    <property type="entry name" value="Homeodomain-like"/>
    <property type="match status" value="1"/>
</dbReference>
<dbReference type="SUPFAM" id="SSF48498">
    <property type="entry name" value="Tetracyclin repressor-like, C-terminal domain"/>
    <property type="match status" value="1"/>
</dbReference>
<gene>
    <name evidence="6" type="ORF">QZM52_02305</name>
</gene>
<evidence type="ECO:0000256" key="2">
    <source>
        <dbReference type="ARBA" id="ARBA00023125"/>
    </source>
</evidence>
<dbReference type="EMBL" id="JAUJSQ010000001">
    <property type="protein sequence ID" value="MDN7930118.1"/>
    <property type="molecule type" value="Genomic_DNA"/>
</dbReference>
<keyword evidence="2 4" id="KW-0238">DNA-binding</keyword>
<evidence type="ECO:0000259" key="5">
    <source>
        <dbReference type="PROSITE" id="PS50977"/>
    </source>
</evidence>
<dbReference type="PRINTS" id="PR00455">
    <property type="entry name" value="HTHTETR"/>
</dbReference>
<dbReference type="PANTHER" id="PTHR47506:SF6">
    <property type="entry name" value="HTH-TYPE TRANSCRIPTIONAL REPRESSOR NEMR"/>
    <property type="match status" value="1"/>
</dbReference>
<dbReference type="PROSITE" id="PS50977">
    <property type="entry name" value="HTH_TETR_2"/>
    <property type="match status" value="1"/>
</dbReference>
<evidence type="ECO:0000256" key="4">
    <source>
        <dbReference type="PROSITE-ProRule" id="PRU00335"/>
    </source>
</evidence>
<keyword evidence="1" id="KW-0805">Transcription regulation</keyword>
<evidence type="ECO:0000256" key="3">
    <source>
        <dbReference type="ARBA" id="ARBA00023163"/>
    </source>
</evidence>
<feature type="DNA-binding region" description="H-T-H motif" evidence="4">
    <location>
        <begin position="30"/>
        <end position="49"/>
    </location>
</feature>
<dbReference type="Proteomes" id="UP001171606">
    <property type="component" value="Unassembled WGS sequence"/>
</dbReference>
<reference evidence="6" key="1">
    <citation type="submission" date="2023-07" db="EMBL/GenBank/DDBJ databases">
        <title>A collection of bacterial strains from the Burkholderia cepacia Research Laboratory and Repository.</title>
        <authorList>
            <person name="Lipuma J."/>
            <person name="Spilker T."/>
            <person name="Caverly L."/>
        </authorList>
    </citation>
    <scope>NUCLEOTIDE SEQUENCE</scope>
    <source>
        <strain evidence="6">AU42020</strain>
    </source>
</reference>
<feature type="domain" description="HTH tetR-type" evidence="5">
    <location>
        <begin position="7"/>
        <end position="67"/>
    </location>
</feature>
<protein>
    <submittedName>
        <fullName evidence="6">TetR/AcrR family transcriptional regulator</fullName>
    </submittedName>
</protein>
<keyword evidence="7" id="KW-1185">Reference proteome</keyword>
<dbReference type="RefSeq" id="WP_174919435.1">
    <property type="nucleotide sequence ID" value="NZ_CABVPT010000001.1"/>
</dbReference>